<feature type="transmembrane region" description="Helical" evidence="1">
    <location>
        <begin position="231"/>
        <end position="252"/>
    </location>
</feature>
<feature type="transmembrane region" description="Helical" evidence="1">
    <location>
        <begin position="330"/>
        <end position="346"/>
    </location>
</feature>
<dbReference type="RefSeq" id="WP_267990596.1">
    <property type="nucleotide sequence ID" value="NZ_JAPJZI010000001.1"/>
</dbReference>
<feature type="transmembrane region" description="Helical" evidence="1">
    <location>
        <begin position="264"/>
        <end position="283"/>
    </location>
</feature>
<dbReference type="EMBL" id="JAPJZI010000001">
    <property type="protein sequence ID" value="MDA5399149.1"/>
    <property type="molecule type" value="Genomic_DNA"/>
</dbReference>
<evidence type="ECO:0000256" key="1">
    <source>
        <dbReference type="SAM" id="Phobius"/>
    </source>
</evidence>
<dbReference type="InterPro" id="IPR025291">
    <property type="entry name" value="DUF4153"/>
</dbReference>
<feature type="transmembrane region" description="Helical" evidence="1">
    <location>
        <begin position="148"/>
        <end position="168"/>
    </location>
</feature>
<protein>
    <submittedName>
        <fullName evidence="2">DUF4153 domain-containing protein</fullName>
    </submittedName>
</protein>
<evidence type="ECO:0000313" key="3">
    <source>
        <dbReference type="Proteomes" id="UP001151234"/>
    </source>
</evidence>
<feature type="transmembrane region" description="Helical" evidence="1">
    <location>
        <begin position="116"/>
        <end position="136"/>
    </location>
</feature>
<organism evidence="2 3">
    <name type="scientific">Hoeflea prorocentri</name>
    <dbReference type="NCBI Taxonomy" id="1922333"/>
    <lineage>
        <taxon>Bacteria</taxon>
        <taxon>Pseudomonadati</taxon>
        <taxon>Pseudomonadota</taxon>
        <taxon>Alphaproteobacteria</taxon>
        <taxon>Hyphomicrobiales</taxon>
        <taxon>Rhizobiaceae</taxon>
        <taxon>Hoeflea</taxon>
    </lineage>
</organism>
<keyword evidence="1" id="KW-0812">Transmembrane</keyword>
<comment type="caution">
    <text evidence="2">The sequence shown here is derived from an EMBL/GenBank/DDBJ whole genome shotgun (WGS) entry which is preliminary data.</text>
</comment>
<proteinExistence type="predicted"/>
<name>A0A9X3ULE2_9HYPH</name>
<dbReference type="AlphaFoldDB" id="A0A9X3ULE2"/>
<reference evidence="2" key="1">
    <citation type="submission" date="2022-11" db="EMBL/GenBank/DDBJ databases">
        <title>Draft genome sequence of Hoeflea poritis E7-10 and Hoeflea prorocentri PM5-8, separated from scleractinian coral Porites lutea and marine dinoflagellate.</title>
        <authorList>
            <person name="Zhang G."/>
            <person name="Wei Q."/>
            <person name="Cai L."/>
        </authorList>
    </citation>
    <scope>NUCLEOTIDE SEQUENCE</scope>
    <source>
        <strain evidence="2">PM5-8</strain>
    </source>
</reference>
<keyword evidence="3" id="KW-1185">Reference proteome</keyword>
<dbReference type="Pfam" id="PF13687">
    <property type="entry name" value="DUF4153"/>
    <property type="match status" value="1"/>
</dbReference>
<keyword evidence="1" id="KW-1133">Transmembrane helix</keyword>
<feature type="transmembrane region" description="Helical" evidence="1">
    <location>
        <begin position="358"/>
        <end position="378"/>
    </location>
</feature>
<accession>A0A9X3ULE2</accession>
<feature type="transmembrane region" description="Helical" evidence="1">
    <location>
        <begin position="188"/>
        <end position="210"/>
    </location>
</feature>
<dbReference type="Proteomes" id="UP001151234">
    <property type="component" value="Unassembled WGS sequence"/>
</dbReference>
<feature type="transmembrane region" description="Helical" evidence="1">
    <location>
        <begin position="295"/>
        <end position="318"/>
    </location>
</feature>
<keyword evidence="1" id="KW-0472">Membrane</keyword>
<feature type="transmembrane region" description="Helical" evidence="1">
    <location>
        <begin position="63"/>
        <end position="81"/>
    </location>
</feature>
<evidence type="ECO:0000313" key="2">
    <source>
        <dbReference type="EMBL" id="MDA5399149.1"/>
    </source>
</evidence>
<feature type="transmembrane region" description="Helical" evidence="1">
    <location>
        <begin position="88"/>
        <end position="110"/>
    </location>
</feature>
<gene>
    <name evidence="2" type="ORF">OQ273_11245</name>
</gene>
<sequence length="602" mass="65200">MVRSNRLGRLLPDLSQTLYRFPVPVAFSVSVFIIGTLQIAGVISPGSIYEPNDHSHRLFAEPLYGALASAFLASGAAHLYAESRHWNAVRGIAVAVATGLIATAPFWLAAALNMTVLFMFWMPGLVLCVMVAGYLSNNDDNAMWMFNARLAMAIVLAVIVALVFFLGLAAVVESVEYLFAVNFGSDSMSYLICAAVTLVGPLFGLSMVSSDLDESFDPQLESGLLISGSRLLLNYLLVPLVLVYVAILYLYAGRILLEWDLPRGQIGLMVLLFSIGGTAVWLIAKPWAESGSRLLGTFGRLWFFLLIVPLCLLAIGLYRRVSDYGLTPERYGLAIVGIWLLLTLLWRSVRPSAVRPRFIVGSLAILLVAASFGPWGAVSMTVQSQFSRLASLMEEAGHLENGKIDHEAQFDPAVSNEGYSIVTLLSRAGRLDLLASWFDGHPENPFEGDTRQARLNATLQVLNFVRSATGTAESGHPIPVYFSAQYPIELNSGADAILSGVHRFGDGWTGGLPAGRERPAIIVEGGKLIIAYDGDAWEIASAALLEKARASQDESLSKPLVFVLPGDRGTAQLALIEIDGRIDPDRTVINFGRANLVLPRGD</sequence>
<feature type="transmembrane region" description="Helical" evidence="1">
    <location>
        <begin position="21"/>
        <end position="43"/>
    </location>
</feature>